<keyword evidence="4" id="KW-1185">Reference proteome</keyword>
<feature type="region of interest" description="Disordered" evidence="1">
    <location>
        <begin position="171"/>
        <end position="194"/>
    </location>
</feature>
<dbReference type="EMBL" id="KV878131">
    <property type="protein sequence ID" value="OJJ04039.1"/>
    <property type="molecule type" value="Genomic_DNA"/>
</dbReference>
<evidence type="ECO:0000256" key="1">
    <source>
        <dbReference type="SAM" id="MobiDB-lite"/>
    </source>
</evidence>
<evidence type="ECO:0000313" key="4">
    <source>
        <dbReference type="Proteomes" id="UP000184073"/>
    </source>
</evidence>
<evidence type="ECO:0000259" key="2">
    <source>
        <dbReference type="Pfam" id="PF01048"/>
    </source>
</evidence>
<organism evidence="3 4">
    <name type="scientific">Aspergillus versicolor CBS 583.65</name>
    <dbReference type="NCBI Taxonomy" id="1036611"/>
    <lineage>
        <taxon>Eukaryota</taxon>
        <taxon>Fungi</taxon>
        <taxon>Dikarya</taxon>
        <taxon>Ascomycota</taxon>
        <taxon>Pezizomycotina</taxon>
        <taxon>Eurotiomycetes</taxon>
        <taxon>Eurotiomycetidae</taxon>
        <taxon>Eurotiales</taxon>
        <taxon>Aspergillaceae</taxon>
        <taxon>Aspergillus</taxon>
        <taxon>Aspergillus subgen. Nidulantes</taxon>
    </lineage>
</organism>
<evidence type="ECO:0000313" key="3">
    <source>
        <dbReference type="EMBL" id="OJJ04039.1"/>
    </source>
</evidence>
<dbReference type="InterPro" id="IPR000845">
    <property type="entry name" value="Nucleoside_phosphorylase_d"/>
</dbReference>
<sequence>MAAARAMLDRIHPTFPNEKGDDNVYILGSIGAHNIVITGLREGTYGATAATVTAFNMRHSYPSVKVCFLSGIAGCVPDPHDIRLGDVIVADPTASYGGVLQYDRQQRNCRPCQTPDIVLRTLASLKAKHRHRGSDIPIYQQEAMERHMHLHKLVQYPGGNADQLFATESNHVPGLPTYNRSDLSSVRKRPRRPDNRPRVFYGLVASGGMLLKDAAERDAFARKSGAICFEMEAAGILDILPCVVIRGVCDYADSHKNDHWQGYAAMVAAAYTKEFLSVLPSHGV</sequence>
<dbReference type="AlphaFoldDB" id="A0A1L9PR88"/>
<feature type="domain" description="Nucleoside phosphorylase" evidence="2">
    <location>
        <begin position="20"/>
        <end position="260"/>
    </location>
</feature>
<dbReference type="Gene3D" id="3.40.50.1580">
    <property type="entry name" value="Nucleoside phosphorylase domain"/>
    <property type="match status" value="1"/>
</dbReference>
<proteinExistence type="predicted"/>
<dbReference type="GeneID" id="63733210"/>
<gene>
    <name evidence="3" type="ORF">ASPVEDRAFT_85453</name>
</gene>
<dbReference type="Pfam" id="PF01048">
    <property type="entry name" value="PNP_UDP_1"/>
    <property type="match status" value="1"/>
</dbReference>
<dbReference type="PANTHER" id="PTHR46082:SF11">
    <property type="entry name" value="AAA+ ATPASE DOMAIN-CONTAINING PROTEIN-RELATED"/>
    <property type="match status" value="1"/>
</dbReference>
<name>A0A1L9PR88_ASPVE</name>
<dbReference type="InterPro" id="IPR035994">
    <property type="entry name" value="Nucleoside_phosphorylase_sf"/>
</dbReference>
<dbReference type="STRING" id="1036611.A0A1L9PR88"/>
<dbReference type="OrthoDB" id="1577640at2759"/>
<dbReference type="SUPFAM" id="SSF53167">
    <property type="entry name" value="Purine and uridine phosphorylases"/>
    <property type="match status" value="1"/>
</dbReference>
<dbReference type="GO" id="GO:0003824">
    <property type="term" value="F:catalytic activity"/>
    <property type="evidence" value="ECO:0007669"/>
    <property type="project" value="InterPro"/>
</dbReference>
<dbReference type="VEuPathDB" id="FungiDB:ASPVEDRAFT_85453"/>
<dbReference type="PANTHER" id="PTHR46082">
    <property type="entry name" value="ATP/GTP-BINDING PROTEIN-RELATED"/>
    <property type="match status" value="1"/>
</dbReference>
<dbReference type="RefSeq" id="XP_040669801.1">
    <property type="nucleotide sequence ID" value="XM_040817699.1"/>
</dbReference>
<dbReference type="Proteomes" id="UP000184073">
    <property type="component" value="Unassembled WGS sequence"/>
</dbReference>
<reference evidence="4" key="1">
    <citation type="journal article" date="2017" name="Genome Biol.">
        <title>Comparative genomics reveals high biological diversity and specific adaptations in the industrially and medically important fungal genus Aspergillus.</title>
        <authorList>
            <person name="de Vries R.P."/>
            <person name="Riley R."/>
            <person name="Wiebenga A."/>
            <person name="Aguilar-Osorio G."/>
            <person name="Amillis S."/>
            <person name="Uchima C.A."/>
            <person name="Anderluh G."/>
            <person name="Asadollahi M."/>
            <person name="Askin M."/>
            <person name="Barry K."/>
            <person name="Battaglia E."/>
            <person name="Bayram O."/>
            <person name="Benocci T."/>
            <person name="Braus-Stromeyer S.A."/>
            <person name="Caldana C."/>
            <person name="Canovas D."/>
            <person name="Cerqueira G.C."/>
            <person name="Chen F."/>
            <person name="Chen W."/>
            <person name="Choi C."/>
            <person name="Clum A."/>
            <person name="Dos Santos R.A."/>
            <person name="Damasio A.R."/>
            <person name="Diallinas G."/>
            <person name="Emri T."/>
            <person name="Fekete E."/>
            <person name="Flipphi M."/>
            <person name="Freyberg S."/>
            <person name="Gallo A."/>
            <person name="Gournas C."/>
            <person name="Habgood R."/>
            <person name="Hainaut M."/>
            <person name="Harispe M.L."/>
            <person name="Henrissat B."/>
            <person name="Hilden K.S."/>
            <person name="Hope R."/>
            <person name="Hossain A."/>
            <person name="Karabika E."/>
            <person name="Karaffa L."/>
            <person name="Karanyi Z."/>
            <person name="Krasevec N."/>
            <person name="Kuo A."/>
            <person name="Kusch H."/>
            <person name="LaButti K."/>
            <person name="Lagendijk E.L."/>
            <person name="Lapidus A."/>
            <person name="Levasseur A."/>
            <person name="Lindquist E."/>
            <person name="Lipzen A."/>
            <person name="Logrieco A.F."/>
            <person name="MacCabe A."/>
            <person name="Maekelae M.R."/>
            <person name="Malavazi I."/>
            <person name="Melin P."/>
            <person name="Meyer V."/>
            <person name="Mielnichuk N."/>
            <person name="Miskei M."/>
            <person name="Molnar A.P."/>
            <person name="Mule G."/>
            <person name="Ngan C.Y."/>
            <person name="Orejas M."/>
            <person name="Orosz E."/>
            <person name="Ouedraogo J.P."/>
            <person name="Overkamp K.M."/>
            <person name="Park H.-S."/>
            <person name="Perrone G."/>
            <person name="Piumi F."/>
            <person name="Punt P.J."/>
            <person name="Ram A.F."/>
            <person name="Ramon A."/>
            <person name="Rauscher S."/>
            <person name="Record E."/>
            <person name="Riano-Pachon D.M."/>
            <person name="Robert V."/>
            <person name="Roehrig J."/>
            <person name="Ruller R."/>
            <person name="Salamov A."/>
            <person name="Salih N.S."/>
            <person name="Samson R.A."/>
            <person name="Sandor E."/>
            <person name="Sanguinetti M."/>
            <person name="Schuetze T."/>
            <person name="Sepcic K."/>
            <person name="Shelest E."/>
            <person name="Sherlock G."/>
            <person name="Sophianopoulou V."/>
            <person name="Squina F.M."/>
            <person name="Sun H."/>
            <person name="Susca A."/>
            <person name="Todd R.B."/>
            <person name="Tsang A."/>
            <person name="Unkles S.E."/>
            <person name="van de Wiele N."/>
            <person name="van Rossen-Uffink D."/>
            <person name="Oliveira J.V."/>
            <person name="Vesth T.C."/>
            <person name="Visser J."/>
            <person name="Yu J.-H."/>
            <person name="Zhou M."/>
            <person name="Andersen M.R."/>
            <person name="Archer D.B."/>
            <person name="Baker S.E."/>
            <person name="Benoit I."/>
            <person name="Brakhage A.A."/>
            <person name="Braus G.H."/>
            <person name="Fischer R."/>
            <person name="Frisvad J.C."/>
            <person name="Goldman G.H."/>
            <person name="Houbraken J."/>
            <person name="Oakley B."/>
            <person name="Pocsi I."/>
            <person name="Scazzocchio C."/>
            <person name="Seiboth B."/>
            <person name="vanKuyk P.A."/>
            <person name="Wortman J."/>
            <person name="Dyer P.S."/>
            <person name="Grigoriev I.V."/>
        </authorList>
    </citation>
    <scope>NUCLEOTIDE SEQUENCE [LARGE SCALE GENOMIC DNA]</scope>
    <source>
        <strain evidence="4">CBS 583.65</strain>
    </source>
</reference>
<accession>A0A1L9PR88</accession>
<protein>
    <recommendedName>
        <fullName evidence="2">Nucleoside phosphorylase domain-containing protein</fullName>
    </recommendedName>
</protein>
<dbReference type="GO" id="GO:0009116">
    <property type="term" value="P:nucleoside metabolic process"/>
    <property type="evidence" value="ECO:0007669"/>
    <property type="project" value="InterPro"/>
</dbReference>
<dbReference type="InterPro" id="IPR053137">
    <property type="entry name" value="NLR-like"/>
</dbReference>